<name>A0ABY9W3F2_9ACTN</name>
<sequence length="465" mass="48653">MRPSLALRADEVTKYYMIKSAQENGGEQETLFGIAERTLGDGDRFEEILVLNSGRQLPDGSAFVSPDQLTPGYALILPEDANGPGVEVGVLPEEDAAPAERSEQSAAPAPRPAAGRSSGTFAGLGDRLGSPWLIGGVVGAALLTVVIVARRPIGRALRATSSGIARAARVLRPRLPRRLALALRRRRRAVLARRLAADTRTPVMVRQALRELMPADTAETERPVRVYSVLAEPTKLLASVSGAHTAPAPWTALETNRWERTGLPAVVEGDPTAGVALTLPHLARIGVSERGAQVMVDLGQINGALSVSGDLVVAQDAVAALVRGLLELPRQSTVMVSVDPSASALPGLNGLVRVRSVSEVKGKAPEEVLDSAEDLGVGMVRGAARTGEVTGFIVVQNAPTAEEARALADLSTPEGGGWIVLTVGDVPGAHWRWYAENDGIVDLGVLGLRVVVPTQALAGAGTGRV</sequence>
<dbReference type="EMBL" id="CP134500">
    <property type="protein sequence ID" value="WNF30686.1"/>
    <property type="molecule type" value="Genomic_DNA"/>
</dbReference>
<organism evidence="2 3">
    <name type="scientific">Streptomyces durocortorensis</name>
    <dbReference type="NCBI Taxonomy" id="2811104"/>
    <lineage>
        <taxon>Bacteria</taxon>
        <taxon>Bacillati</taxon>
        <taxon>Actinomycetota</taxon>
        <taxon>Actinomycetes</taxon>
        <taxon>Kitasatosporales</taxon>
        <taxon>Streptomycetaceae</taxon>
        <taxon>Streptomyces</taxon>
    </lineage>
</organism>
<feature type="compositionally biased region" description="Low complexity" evidence="1">
    <location>
        <begin position="105"/>
        <end position="118"/>
    </location>
</feature>
<feature type="region of interest" description="Disordered" evidence="1">
    <location>
        <begin position="95"/>
        <end position="118"/>
    </location>
</feature>
<gene>
    <name evidence="2" type="ORF">RI138_29825</name>
</gene>
<accession>A0ABY9W3F2</accession>
<dbReference type="Proteomes" id="UP001303236">
    <property type="component" value="Chromosome"/>
</dbReference>
<proteinExistence type="predicted"/>
<evidence type="ECO:0000313" key="2">
    <source>
        <dbReference type="EMBL" id="WNF30686.1"/>
    </source>
</evidence>
<evidence type="ECO:0000256" key="1">
    <source>
        <dbReference type="SAM" id="MobiDB-lite"/>
    </source>
</evidence>
<evidence type="ECO:0000313" key="3">
    <source>
        <dbReference type="Proteomes" id="UP001303236"/>
    </source>
</evidence>
<keyword evidence="3" id="KW-1185">Reference proteome</keyword>
<protein>
    <submittedName>
        <fullName evidence="2">Uncharacterized protein</fullName>
    </submittedName>
</protein>
<reference evidence="2 3" key="1">
    <citation type="submission" date="2023-09" db="EMBL/GenBank/DDBJ databases">
        <title>Genome completion map analysis of the actinomycetes C11-1.</title>
        <authorList>
            <person name="Qin P."/>
            <person name="Guan P."/>
        </authorList>
    </citation>
    <scope>NUCLEOTIDE SEQUENCE [LARGE SCALE GENOMIC DNA]</scope>
    <source>
        <strain evidence="2 3">C11-1</strain>
    </source>
</reference>